<reference evidence="2 3" key="1">
    <citation type="submission" date="2022-11" db="EMBL/GenBank/DDBJ databases">
        <title>Study of microbial diversity in lake waters.</title>
        <authorList>
            <person name="Zhang J."/>
        </authorList>
    </citation>
    <scope>NUCLEOTIDE SEQUENCE [LARGE SCALE GENOMIC DNA]</scope>
    <source>
        <strain evidence="2 3">DT12</strain>
    </source>
</reference>
<protein>
    <submittedName>
        <fullName evidence="2">Sulfurtransferase TusA family protein</fullName>
    </submittedName>
</protein>
<comment type="caution">
    <text evidence="2">The sequence shown here is derived from an EMBL/GenBank/DDBJ whole genome shotgun (WGS) entry which is preliminary data.</text>
</comment>
<keyword evidence="3" id="KW-1185">Reference proteome</keyword>
<evidence type="ECO:0000313" key="2">
    <source>
        <dbReference type="EMBL" id="MCX7568683.1"/>
    </source>
</evidence>
<dbReference type="InterPro" id="IPR036868">
    <property type="entry name" value="TusA-like_sf"/>
</dbReference>
<dbReference type="SUPFAM" id="SSF64307">
    <property type="entry name" value="SirA-like"/>
    <property type="match status" value="1"/>
</dbReference>
<evidence type="ECO:0000313" key="3">
    <source>
        <dbReference type="Proteomes" id="UP001208017"/>
    </source>
</evidence>
<dbReference type="EMBL" id="JAPMLT010000001">
    <property type="protein sequence ID" value="MCX7568683.1"/>
    <property type="molecule type" value="Genomic_DNA"/>
</dbReference>
<feature type="domain" description="UPF0033" evidence="1">
    <location>
        <begin position="3"/>
        <end position="56"/>
    </location>
</feature>
<evidence type="ECO:0000259" key="1">
    <source>
        <dbReference type="Pfam" id="PF01206"/>
    </source>
</evidence>
<dbReference type="RefSeq" id="WP_267149923.1">
    <property type="nucleotide sequence ID" value="NZ_JAPMLT010000001.1"/>
</dbReference>
<dbReference type="Gene3D" id="3.30.110.40">
    <property type="entry name" value="TusA-like domain"/>
    <property type="match status" value="1"/>
</dbReference>
<dbReference type="Pfam" id="PF01206">
    <property type="entry name" value="TusA"/>
    <property type="match status" value="1"/>
</dbReference>
<sequence>MYALDALQNMDPGQVLQVIADCPQSFRSVPEEVIKHGYEMVGDPIRDRQDLYFTIRVKHTAPD</sequence>
<proteinExistence type="predicted"/>
<organism evidence="2 3">
    <name type="scientific">Tumebacillus lacus</name>
    <dbReference type="NCBI Taxonomy" id="2995335"/>
    <lineage>
        <taxon>Bacteria</taxon>
        <taxon>Bacillati</taxon>
        <taxon>Bacillota</taxon>
        <taxon>Bacilli</taxon>
        <taxon>Bacillales</taxon>
        <taxon>Alicyclobacillaceae</taxon>
        <taxon>Tumebacillus</taxon>
    </lineage>
</organism>
<dbReference type="Proteomes" id="UP001208017">
    <property type="component" value="Unassembled WGS sequence"/>
</dbReference>
<name>A0ABT3WVH7_9BACL</name>
<dbReference type="InterPro" id="IPR001455">
    <property type="entry name" value="TusA-like"/>
</dbReference>
<gene>
    <name evidence="2" type="ORF">OS242_01695</name>
</gene>
<accession>A0ABT3WVH7</accession>